<keyword evidence="7" id="KW-0472">Membrane</keyword>
<keyword evidence="10" id="KW-1185">Reference proteome</keyword>
<organism evidence="9 10">
    <name type="scientific">Butyrivibrio fibrisolvens DSM 3071</name>
    <dbReference type="NCBI Taxonomy" id="1121131"/>
    <lineage>
        <taxon>Bacteria</taxon>
        <taxon>Bacillati</taxon>
        <taxon>Bacillota</taxon>
        <taxon>Clostridia</taxon>
        <taxon>Lachnospirales</taxon>
        <taxon>Lachnospiraceae</taxon>
        <taxon>Butyrivibrio</taxon>
    </lineage>
</organism>
<reference evidence="10" key="1">
    <citation type="submission" date="2016-11" db="EMBL/GenBank/DDBJ databases">
        <authorList>
            <person name="Varghese N."/>
            <person name="Submissions S."/>
        </authorList>
    </citation>
    <scope>NUCLEOTIDE SEQUENCE [LARGE SCALE GENOMIC DNA]</scope>
    <source>
        <strain evidence="10">DSM 3071</strain>
    </source>
</reference>
<dbReference type="PROSITE" id="PS00211">
    <property type="entry name" value="ABC_TRANSPORTER_1"/>
    <property type="match status" value="1"/>
</dbReference>
<comment type="similarity">
    <text evidence="2">Belongs to the ABC transporter superfamily.</text>
</comment>
<feature type="domain" description="ABC transporter" evidence="8">
    <location>
        <begin position="4"/>
        <end position="239"/>
    </location>
</feature>
<dbReference type="SUPFAM" id="SSF52540">
    <property type="entry name" value="P-loop containing nucleoside triphosphate hydrolases"/>
    <property type="match status" value="1"/>
</dbReference>
<dbReference type="CDD" id="cd03262">
    <property type="entry name" value="ABC_HisP_GlnQ"/>
    <property type="match status" value="1"/>
</dbReference>
<dbReference type="InterPro" id="IPR017871">
    <property type="entry name" value="ABC_transporter-like_CS"/>
</dbReference>
<dbReference type="OrthoDB" id="9780431at2"/>
<dbReference type="GO" id="GO:0005886">
    <property type="term" value="C:plasma membrane"/>
    <property type="evidence" value="ECO:0007669"/>
    <property type="project" value="UniProtKB-SubCell"/>
</dbReference>
<sequence>MDMIRLEGVSKSYGKSEVLKDVNLSVEKGEIVVLIGGSGCGKSTLLRMIEMLEIPDEGKIYIGDEEITRAKGAQLDKLRMKLGMVYQGFHLFSHMDVMKNITLAPMKLKGMSKEDAEKKAMELLKTVGLSDKAHAMPDQLSGGQKQRIAICRCLAMDPEVMLFDEPTSALDPTMIGEVLATIRLLAKQNMTMVIVTHEMNFAREVGSHIIFLAEHMLYEEGTPEDIFDNPQKQLTKDFIFKLKHFTYDITSKDFDLMKLHGGIQKFGEKYGIDGKYIIRLQLYAEELIQEVIEQNVWEFPDISLRISLAEGTRDVNIDLLYFGKNKDIFEILETDIGGIHIGLTILKKVAKHREHSYKYGINTLKVVI</sequence>
<dbReference type="InterPro" id="IPR027417">
    <property type="entry name" value="P-loop_NTPase"/>
</dbReference>
<evidence type="ECO:0000256" key="2">
    <source>
        <dbReference type="ARBA" id="ARBA00005417"/>
    </source>
</evidence>
<protein>
    <submittedName>
        <fullName evidence="9">Polar amino acid transport system ATP-binding protein</fullName>
    </submittedName>
</protein>
<dbReference type="AlphaFoldDB" id="A0A1M5WLA1"/>
<dbReference type="InterPro" id="IPR050086">
    <property type="entry name" value="MetN_ABC_transporter-like"/>
</dbReference>
<evidence type="ECO:0000256" key="7">
    <source>
        <dbReference type="ARBA" id="ARBA00023136"/>
    </source>
</evidence>
<proteinExistence type="inferred from homology"/>
<evidence type="ECO:0000256" key="4">
    <source>
        <dbReference type="ARBA" id="ARBA00022475"/>
    </source>
</evidence>
<dbReference type="InterPro" id="IPR003593">
    <property type="entry name" value="AAA+_ATPase"/>
</dbReference>
<dbReference type="Pfam" id="PF00005">
    <property type="entry name" value="ABC_tran"/>
    <property type="match status" value="1"/>
</dbReference>
<evidence type="ECO:0000259" key="8">
    <source>
        <dbReference type="PROSITE" id="PS50893"/>
    </source>
</evidence>
<dbReference type="Gene3D" id="3.40.50.300">
    <property type="entry name" value="P-loop containing nucleotide triphosphate hydrolases"/>
    <property type="match status" value="1"/>
</dbReference>
<dbReference type="GO" id="GO:0016887">
    <property type="term" value="F:ATP hydrolysis activity"/>
    <property type="evidence" value="ECO:0007669"/>
    <property type="project" value="InterPro"/>
</dbReference>
<dbReference type="PANTHER" id="PTHR43166:SF9">
    <property type="entry name" value="GLUTAMATE_ASPARTATE IMPORT ATP-BINDING PROTEIN GLTL"/>
    <property type="match status" value="1"/>
</dbReference>
<keyword evidence="5" id="KW-0547">Nucleotide-binding</keyword>
<evidence type="ECO:0000313" key="9">
    <source>
        <dbReference type="EMBL" id="SHH88257.1"/>
    </source>
</evidence>
<evidence type="ECO:0000313" key="10">
    <source>
        <dbReference type="Proteomes" id="UP000184278"/>
    </source>
</evidence>
<name>A0A1M5WLA1_BUTFI</name>
<dbReference type="SMART" id="SM00382">
    <property type="entry name" value="AAA"/>
    <property type="match status" value="1"/>
</dbReference>
<keyword evidence="6 9" id="KW-0067">ATP-binding</keyword>
<evidence type="ECO:0000256" key="6">
    <source>
        <dbReference type="ARBA" id="ARBA00022840"/>
    </source>
</evidence>
<comment type="subcellular location">
    <subcellularLocation>
        <location evidence="1">Cell membrane</location>
        <topology evidence="1">Peripheral membrane protein</topology>
    </subcellularLocation>
</comment>
<dbReference type="GO" id="GO:0005524">
    <property type="term" value="F:ATP binding"/>
    <property type="evidence" value="ECO:0007669"/>
    <property type="project" value="UniProtKB-KW"/>
</dbReference>
<evidence type="ECO:0000256" key="5">
    <source>
        <dbReference type="ARBA" id="ARBA00022741"/>
    </source>
</evidence>
<dbReference type="STRING" id="1121131.SAMN02745229_01058"/>
<dbReference type="EMBL" id="FQXK01000008">
    <property type="protein sequence ID" value="SHH88257.1"/>
    <property type="molecule type" value="Genomic_DNA"/>
</dbReference>
<keyword evidence="3" id="KW-0813">Transport</keyword>
<dbReference type="PANTHER" id="PTHR43166">
    <property type="entry name" value="AMINO ACID IMPORT ATP-BINDING PROTEIN"/>
    <property type="match status" value="1"/>
</dbReference>
<accession>A0A1M5WLA1</accession>
<dbReference type="Proteomes" id="UP000184278">
    <property type="component" value="Unassembled WGS sequence"/>
</dbReference>
<gene>
    <name evidence="9" type="ORF">SAMN02745229_01058</name>
</gene>
<dbReference type="PROSITE" id="PS50893">
    <property type="entry name" value="ABC_TRANSPORTER_2"/>
    <property type="match status" value="1"/>
</dbReference>
<dbReference type="InterPro" id="IPR003439">
    <property type="entry name" value="ABC_transporter-like_ATP-bd"/>
</dbReference>
<evidence type="ECO:0000256" key="1">
    <source>
        <dbReference type="ARBA" id="ARBA00004202"/>
    </source>
</evidence>
<evidence type="ECO:0000256" key="3">
    <source>
        <dbReference type="ARBA" id="ARBA00022448"/>
    </source>
</evidence>
<keyword evidence="4" id="KW-1003">Cell membrane</keyword>